<reference evidence="2" key="1">
    <citation type="submission" date="2022-07" db="EMBL/GenBank/DDBJ databases">
        <title>Phylogenomic reconstructions and comparative analyses of Kickxellomycotina fungi.</title>
        <authorList>
            <person name="Reynolds N.K."/>
            <person name="Stajich J.E."/>
            <person name="Barry K."/>
            <person name="Grigoriev I.V."/>
            <person name="Crous P."/>
            <person name="Smith M.E."/>
        </authorList>
    </citation>
    <scope>NUCLEOTIDE SEQUENCE</scope>
    <source>
        <strain evidence="2">RSA 567</strain>
    </source>
</reference>
<keyword evidence="1" id="KW-0732">Signal</keyword>
<comment type="caution">
    <text evidence="2">The sequence shown here is derived from an EMBL/GenBank/DDBJ whole genome shotgun (WGS) entry which is preliminary data.</text>
</comment>
<protein>
    <recommendedName>
        <fullName evidence="4">Methanethiol oxidase</fullName>
    </recommendedName>
</protein>
<name>A0A9W8BAY9_9FUNG</name>
<proteinExistence type="predicted"/>
<sequence length="441" mass="47994">MGRVARLFSALYLGLLCAMSLGAVSASDSTQFSRREPHPKRSLRRLHTSPLTRSYAPVFPPWYLYVWCGPDDKTSADFLAVFNVDTFGLGTRPPTLLGVVKVPTQGNEPHHLYLDRDGKNLYAGGLLSGSLGQDSNFFFSLENPREPQLVTSSDVDDATAADAAYALPNGGFLVTMMSGRKLGDSGRVVEYDANYNLVAEYPSGGDVPSQFYPHGIAVNEAANYMVTTDFVDLWSTLEPSKAPNFVDTVRVWDLHNRTILHTLSLGSDAQGIMDVVFVEGTDCDQCAIASSASNGKLYLIDPINGIAQVAFDTHSRNSGLHVMAVNRARNRIWVTAAGTGHVYMLDASLARNLRLLSSVSLGSGAVPHFITLSPDESMVLVSDYFLEQHGRGMVHSGGDRQVHFIQVEGDAMTLLPDMSLDFKRLFSNIGIVNPHGMATRT</sequence>
<dbReference type="SUPFAM" id="SSF75011">
    <property type="entry name" value="3-carboxy-cis,cis-mucoante lactonizing enzyme"/>
    <property type="match status" value="1"/>
</dbReference>
<feature type="chain" id="PRO_5040745860" description="Methanethiol oxidase" evidence="1">
    <location>
        <begin position="27"/>
        <end position="441"/>
    </location>
</feature>
<dbReference type="Proteomes" id="UP001151582">
    <property type="component" value="Unassembled WGS sequence"/>
</dbReference>
<evidence type="ECO:0000313" key="3">
    <source>
        <dbReference type="Proteomes" id="UP001151582"/>
    </source>
</evidence>
<evidence type="ECO:0008006" key="4">
    <source>
        <dbReference type="Google" id="ProtNLM"/>
    </source>
</evidence>
<dbReference type="AlphaFoldDB" id="A0A9W8BAY9"/>
<dbReference type="InterPro" id="IPR015943">
    <property type="entry name" value="WD40/YVTN_repeat-like_dom_sf"/>
</dbReference>
<organism evidence="2 3">
    <name type="scientific">Dimargaris verticillata</name>
    <dbReference type="NCBI Taxonomy" id="2761393"/>
    <lineage>
        <taxon>Eukaryota</taxon>
        <taxon>Fungi</taxon>
        <taxon>Fungi incertae sedis</taxon>
        <taxon>Zoopagomycota</taxon>
        <taxon>Kickxellomycotina</taxon>
        <taxon>Dimargaritomycetes</taxon>
        <taxon>Dimargaritales</taxon>
        <taxon>Dimargaritaceae</taxon>
        <taxon>Dimargaris</taxon>
    </lineage>
</organism>
<evidence type="ECO:0000313" key="2">
    <source>
        <dbReference type="EMBL" id="KAJ1984043.1"/>
    </source>
</evidence>
<feature type="signal peptide" evidence="1">
    <location>
        <begin position="1"/>
        <end position="26"/>
    </location>
</feature>
<evidence type="ECO:0000256" key="1">
    <source>
        <dbReference type="SAM" id="SignalP"/>
    </source>
</evidence>
<dbReference type="OrthoDB" id="10033702at2759"/>
<gene>
    <name evidence="2" type="ORF">H4R34_000905</name>
</gene>
<dbReference type="EMBL" id="JANBQB010000032">
    <property type="protein sequence ID" value="KAJ1984043.1"/>
    <property type="molecule type" value="Genomic_DNA"/>
</dbReference>
<keyword evidence="3" id="KW-1185">Reference proteome</keyword>
<accession>A0A9W8BAY9</accession>
<dbReference type="Gene3D" id="2.130.10.10">
    <property type="entry name" value="YVTN repeat-like/Quinoprotein amine dehydrogenase"/>
    <property type="match status" value="1"/>
</dbReference>